<dbReference type="PANTHER" id="PTHR32114">
    <property type="entry name" value="ABC TRANSPORTER ABCH.3"/>
    <property type="match status" value="1"/>
</dbReference>
<evidence type="ECO:0000259" key="5">
    <source>
        <dbReference type="Pfam" id="PF13476"/>
    </source>
</evidence>
<dbReference type="Gene3D" id="3.40.50.300">
    <property type="entry name" value="P-loop containing nucleotide triphosphate hydrolases"/>
    <property type="match status" value="2"/>
</dbReference>
<name>A0A9J6ZFX8_9BACL</name>
<feature type="coiled-coil region" evidence="4">
    <location>
        <begin position="243"/>
        <end position="298"/>
    </location>
</feature>
<dbReference type="GO" id="GO:0006302">
    <property type="term" value="P:double-strand break repair"/>
    <property type="evidence" value="ECO:0007669"/>
    <property type="project" value="InterPro"/>
</dbReference>
<comment type="similarity">
    <text evidence="1">Belongs to the SMC family. SbcC subfamily.</text>
</comment>
<dbReference type="AlphaFoldDB" id="A0A9J6ZFX8"/>
<dbReference type="InterPro" id="IPR038729">
    <property type="entry name" value="Rad50/SbcC_AAA"/>
</dbReference>
<keyword evidence="4" id="KW-0175">Coiled coil</keyword>
<organism evidence="6 7">
    <name type="scientific">Candidatus Pristimantibacillus lignocellulolyticus</name>
    <dbReference type="NCBI Taxonomy" id="2994561"/>
    <lineage>
        <taxon>Bacteria</taxon>
        <taxon>Bacillati</taxon>
        <taxon>Bacillota</taxon>
        <taxon>Bacilli</taxon>
        <taxon>Bacillales</taxon>
        <taxon>Paenibacillaceae</taxon>
        <taxon>Candidatus Pristimantibacillus</taxon>
    </lineage>
</organism>
<evidence type="ECO:0000256" key="3">
    <source>
        <dbReference type="ARBA" id="ARBA00013368"/>
    </source>
</evidence>
<accession>A0A9J6ZFX8</accession>
<evidence type="ECO:0000313" key="6">
    <source>
        <dbReference type="EMBL" id="URN94673.1"/>
    </source>
</evidence>
<proteinExistence type="inferred from homology"/>
<dbReference type="GO" id="GO:0016887">
    <property type="term" value="F:ATP hydrolysis activity"/>
    <property type="evidence" value="ECO:0007669"/>
    <property type="project" value="InterPro"/>
</dbReference>
<evidence type="ECO:0000256" key="2">
    <source>
        <dbReference type="ARBA" id="ARBA00011322"/>
    </source>
</evidence>
<dbReference type="PANTHER" id="PTHR32114:SF2">
    <property type="entry name" value="ABC TRANSPORTER ABCH.3"/>
    <property type="match status" value="1"/>
</dbReference>
<evidence type="ECO:0000256" key="4">
    <source>
        <dbReference type="SAM" id="Coils"/>
    </source>
</evidence>
<feature type="coiled-coil region" evidence="4">
    <location>
        <begin position="324"/>
        <end position="461"/>
    </location>
</feature>
<dbReference type="Pfam" id="PF13476">
    <property type="entry name" value="AAA_23"/>
    <property type="match status" value="1"/>
</dbReference>
<dbReference type="Proteomes" id="UP001056756">
    <property type="component" value="Chromosome"/>
</dbReference>
<dbReference type="EMBL" id="CP097899">
    <property type="protein sequence ID" value="URN94673.1"/>
    <property type="molecule type" value="Genomic_DNA"/>
</dbReference>
<evidence type="ECO:0000313" key="7">
    <source>
        <dbReference type="Proteomes" id="UP001056756"/>
    </source>
</evidence>
<dbReference type="SUPFAM" id="SSF52540">
    <property type="entry name" value="P-loop containing nucleoside triphosphate hydrolases"/>
    <property type="match status" value="2"/>
</dbReference>
<feature type="domain" description="Rad50/SbcC-type AAA" evidence="5">
    <location>
        <begin position="6"/>
        <end position="291"/>
    </location>
</feature>
<reference evidence="6" key="1">
    <citation type="submission" date="2022-05" db="EMBL/GenBank/DDBJ databases">
        <title>Novel bacterial taxa in a minimal lignocellulolytic consortium and its capacity to transform plastics disclosed by genome-resolved metagenomics.</title>
        <authorList>
            <person name="Rodriguez C.A.D."/>
            <person name="Diaz-Garcia L."/>
            <person name="Herrera K."/>
            <person name="Tarazona N.A."/>
            <person name="Sproer C."/>
            <person name="Overmann J."/>
            <person name="Jimenez D.J."/>
        </authorList>
    </citation>
    <scope>NUCLEOTIDE SEQUENCE</scope>
    <source>
        <strain evidence="6">MAG5</strain>
    </source>
</reference>
<dbReference type="Pfam" id="PF13558">
    <property type="entry name" value="SbcC_Walker_B"/>
    <property type="match status" value="1"/>
</dbReference>
<evidence type="ECO:0000256" key="1">
    <source>
        <dbReference type="ARBA" id="ARBA00006930"/>
    </source>
</evidence>
<feature type="coiled-coil region" evidence="4">
    <location>
        <begin position="631"/>
        <end position="710"/>
    </location>
</feature>
<gene>
    <name evidence="6" type="ORF">NAG76_23120</name>
</gene>
<protein>
    <recommendedName>
        <fullName evidence="3">Nuclease SbcCD subunit C</fullName>
    </recommendedName>
</protein>
<dbReference type="KEGG" id="plig:NAG76_23120"/>
<comment type="subunit">
    <text evidence="2">Heterodimer of SbcC and SbcD.</text>
</comment>
<dbReference type="InterPro" id="IPR027417">
    <property type="entry name" value="P-loop_NTPase"/>
</dbReference>
<sequence>MRPIELILTAFGPYREREVIDFRELQDHRLFVISGNTGAGKTTIFDAICFALYGSASGEDRAEARMLRSQFADESVHTSVELSFMVKDKQYRILRQMKHRKGNNKSETGEKIELYEVTTQGEVPAVDRFVVSDVNMKLADVIGLTKDQFSQIVMLPQGEFRKLLTSSTDNKEDILRKIFRTEKFDELERIVGNQYKALQEQFREQQGSQLSTIGHIAEHLPLREGTTLTATFAQEQRNVFQVLEALVEEQDYYESELQRLEQQKIVHAEHLSQSRRALQEAEQTNTKLVEYSQKQQEQHDLLEQQTHFDTLQVQIQRGEQALFVSAYEARYERAMKQQEQRQQQHELLKLKLVEAKQHASETQLRYVEQEQQQLVSKQVELELHELQQLLPIVQQYGQFQQDFVLAEQREQSSQRKLQELEEQMLQGKDKRLQLQQFLQNVDQYGQQAMQLQSVMSEVERQGKLVSRMLEYAKELQQMEEHKIILHQSVVSAKQQLLHLEQLWIEGQASELARHLHDDMPCPVCGSEVHPQKAERLVEIPTRVQIDECKANHMKHEQQLLSWQAQRSAKFELLEGQIVGLEESLQQVLIGVLKADNYDGANLQQVLEQQQQQLRGNWKQSKEQFDQLQIKLDIAEGHKQQLLQLEQQLEQRELQRNQYQTDQQQAAIQKATLGSRLEQLEQRVPLELRNVSSLQQQLLQKQQQLARFIEQWKQIVDEKAAAERLLTASITQVEHTAQSLLSDEQELVHSEAEYKQQLVEAGFQTMEQYAAAKLSKLELEQMIASYSAYRDQLARLATQLEWLQQAIAGKQLVDCIPLQAKLEQLQVEFEHIIAFESQTLHYLNEIKQYTIKLQSNRGQLQELEQNLAIVADLYTTMKGDNPLKLSFERYILIDYLEQIIVMANIRLANLSNGQFELRRSDRLETHGKQSGLGLDVYDAYTGQNRDVKTLSGGEKFNAALCLALGMTDVIQSHQGGVSIEMMFIDEGFGSLDEESLQKAIGTLIDLQRAGRMIGVISHVQELKDALPACLEVSKNRDGHSQTRFMVK</sequence>